<dbReference type="Pfam" id="PF13365">
    <property type="entry name" value="Trypsin_2"/>
    <property type="match status" value="1"/>
</dbReference>
<evidence type="ECO:0000256" key="1">
    <source>
        <dbReference type="ARBA" id="ARBA00022670"/>
    </source>
</evidence>
<dbReference type="HOGENOM" id="CLU_361241_0_0_0"/>
<keyword evidence="4" id="KW-1185">Reference proteome</keyword>
<protein>
    <submittedName>
        <fullName evidence="3">Trypsin-like serine protease with C-terminal PDZ domain</fullName>
    </submittedName>
</protein>
<proteinExistence type="predicted"/>
<dbReference type="STRING" id="443254.Marpi_0418"/>
<dbReference type="GO" id="GO:0006508">
    <property type="term" value="P:proteolysis"/>
    <property type="evidence" value="ECO:0007669"/>
    <property type="project" value="UniProtKB-KW"/>
</dbReference>
<evidence type="ECO:0000313" key="3">
    <source>
        <dbReference type="EMBL" id="AEX84862.1"/>
    </source>
</evidence>
<dbReference type="KEGG" id="mpz:Marpi_0418"/>
<keyword evidence="2" id="KW-0378">Hydrolase</keyword>
<accession>H2J4S7</accession>
<keyword evidence="1 3" id="KW-0645">Protease</keyword>
<organism evidence="3 4">
    <name type="scientific">Marinitoga piezophila (strain DSM 14283 / JCM 11233 / KA3)</name>
    <dbReference type="NCBI Taxonomy" id="443254"/>
    <lineage>
        <taxon>Bacteria</taxon>
        <taxon>Thermotogati</taxon>
        <taxon>Thermotogota</taxon>
        <taxon>Thermotogae</taxon>
        <taxon>Petrotogales</taxon>
        <taxon>Petrotogaceae</taxon>
        <taxon>Marinitoga</taxon>
    </lineage>
</organism>
<dbReference type="InterPro" id="IPR009003">
    <property type="entry name" value="Peptidase_S1_PA"/>
</dbReference>
<evidence type="ECO:0000313" key="4">
    <source>
        <dbReference type="Proteomes" id="UP000007161"/>
    </source>
</evidence>
<dbReference type="PRINTS" id="PR00834">
    <property type="entry name" value="PROTEASES2C"/>
</dbReference>
<dbReference type="EMBL" id="CP003257">
    <property type="protein sequence ID" value="AEX84862.1"/>
    <property type="molecule type" value="Genomic_DNA"/>
</dbReference>
<reference evidence="3 4" key="1">
    <citation type="journal article" date="2012" name="J. Bacteriol.">
        <title>Complete Genome Sequence of the Thermophilic, Piezophilic, Heterotrophic Bacterium Marinitoga piezophila KA3.</title>
        <authorList>
            <person name="Lucas S."/>
            <person name="Han J."/>
            <person name="Lapidus A."/>
            <person name="Cheng J.F."/>
            <person name="Goodwin L.A."/>
            <person name="Pitluck S."/>
            <person name="Peters L."/>
            <person name="Mikhailova N."/>
            <person name="Teshima H."/>
            <person name="Detter J.C."/>
            <person name="Han C."/>
            <person name="Tapia R."/>
            <person name="Land M."/>
            <person name="Hauser L."/>
            <person name="Kyrpides N.C."/>
            <person name="Ivanova N."/>
            <person name="Pagani I."/>
            <person name="Vannier P."/>
            <person name="Oger P."/>
            <person name="Bartlett D.H."/>
            <person name="Noll K.M."/>
            <person name="Woyke T."/>
            <person name="Jebbar M."/>
        </authorList>
    </citation>
    <scope>NUCLEOTIDE SEQUENCE [LARGE SCALE GENOMIC DNA]</scope>
    <source>
        <strain evidence="4">DSM 14283 / JCM 11233 / KA3</strain>
    </source>
</reference>
<gene>
    <name evidence="3" type="ordered locus">Marpi_0418</name>
</gene>
<dbReference type="RefSeq" id="WP_014295934.1">
    <property type="nucleotide sequence ID" value="NC_016751.1"/>
</dbReference>
<dbReference type="SUPFAM" id="SSF50494">
    <property type="entry name" value="Trypsin-like serine proteases"/>
    <property type="match status" value="1"/>
</dbReference>
<dbReference type="AlphaFoldDB" id="H2J4S7"/>
<dbReference type="Proteomes" id="UP000007161">
    <property type="component" value="Chromosome"/>
</dbReference>
<dbReference type="InterPro" id="IPR051201">
    <property type="entry name" value="Chloro_Bact_Ser_Proteases"/>
</dbReference>
<dbReference type="InterPro" id="IPR001940">
    <property type="entry name" value="Peptidase_S1C"/>
</dbReference>
<sequence length="774" mass="90713">MKKSFFLLFIVLLIFSIFSFGDIKILNISMEDRDELFYYAPIVTNNYIILASPGTPDKDYNDAGIYLLDKENLEILDVFKTYSPVSIVSGECFYPGYFSTYYAYYDNTLISFYVSDSEKISVEWKKSFEYKDIEITNDFDNDFIIKENKLNARKNDIIIKINDEYLYNYSDMAKYLENYSEDVATLHLLRNNSNISYVYKTNIVTKPDYIISGVIYRDEFDFSDNLFIQTEKYIYQLDYEGNIINRYYAEKKSHKLPPTFSDLNQDGKIEVVFFEDNYIKILDNGNLIKIDFDYWYQDEEDIFAPISTVYYADVDNDYYPEGVFVDKNFTINYIEYDPTTKSYYISYSELPNKGNYKYPLVSGNVVYDFNFTGDLLTLITYNKEIYMLSSDEKIISKKILKFPIISRPYIYWKNGWFIVLTQYDFDNEKTFLTKLKYKDEKFEIIDTYEYNGFYLLEGYIPYNDNIYALLCSSENTILQYIEKDGTEIFEAYKTYMSNNNNFIDYIQTFKKHDLKNKLLIAERGEEIISPEEIAKKMESVVRINNYVYSSYEELEGSGSGFIIAEDDFYYYIATNAHVVSTIGEDITKDISYYGLSITFFNGETVSPEEVFINTTFKDIAILSISKFYLDNTYPVLPLGLYSHTIGTKVYALGNPEGLDFTFTQGIISALRFARINEFYNINNNKFFELIQTDAAINHGNSGGPLIDKYGNVIGINSLGGDKNITEGLNFAISANDLYYEIKKDNFIKLFYDSRLPNDWLFKTLKNKFSKYYNY</sequence>
<reference evidence="4" key="2">
    <citation type="submission" date="2012-01" db="EMBL/GenBank/DDBJ databases">
        <title>Complete sequence of chromosome of Marinitoga piezophila KA3.</title>
        <authorList>
            <person name="Lucas S."/>
            <person name="Han J."/>
            <person name="Lapidus A."/>
            <person name="Cheng J.-F."/>
            <person name="Goodwin L."/>
            <person name="Pitluck S."/>
            <person name="Peters L."/>
            <person name="Mikhailova N."/>
            <person name="Teshima H."/>
            <person name="Detter J.C."/>
            <person name="Han C."/>
            <person name="Tapia R."/>
            <person name="Land M."/>
            <person name="Hauser L."/>
            <person name="Kyrpides N."/>
            <person name="Ivanova N."/>
            <person name="Pagani I."/>
            <person name="Jebbar M."/>
            <person name="Vannier P."/>
            <person name="Oger P."/>
            <person name="Cario A."/>
            <person name="Bartlett D."/>
            <person name="Noll K.M."/>
            <person name="Woyke T."/>
        </authorList>
    </citation>
    <scope>NUCLEOTIDE SEQUENCE [LARGE SCALE GENOMIC DNA]</scope>
    <source>
        <strain evidence="4">DSM 14283 / JCM 11233 / KA3</strain>
    </source>
</reference>
<dbReference type="PANTHER" id="PTHR43343:SF3">
    <property type="entry name" value="PROTEASE DO-LIKE 8, CHLOROPLASTIC"/>
    <property type="match status" value="1"/>
</dbReference>
<dbReference type="GO" id="GO:0004252">
    <property type="term" value="F:serine-type endopeptidase activity"/>
    <property type="evidence" value="ECO:0007669"/>
    <property type="project" value="InterPro"/>
</dbReference>
<dbReference type="eggNOG" id="COG0265">
    <property type="taxonomic scope" value="Bacteria"/>
</dbReference>
<dbReference type="Gene3D" id="2.40.10.120">
    <property type="match status" value="1"/>
</dbReference>
<dbReference type="OrthoDB" id="636533at2"/>
<dbReference type="PANTHER" id="PTHR43343">
    <property type="entry name" value="PEPTIDASE S12"/>
    <property type="match status" value="1"/>
</dbReference>
<name>H2J4S7_MARPK</name>
<evidence type="ECO:0000256" key="2">
    <source>
        <dbReference type="ARBA" id="ARBA00022801"/>
    </source>
</evidence>